<proteinExistence type="predicted"/>
<protein>
    <submittedName>
        <fullName evidence="2">Uncharacterized protein</fullName>
    </submittedName>
</protein>
<evidence type="ECO:0000256" key="1">
    <source>
        <dbReference type="SAM" id="MobiDB-lite"/>
    </source>
</evidence>
<dbReference type="Proteomes" id="UP000886786">
    <property type="component" value="Unassembled WGS sequence"/>
</dbReference>
<reference evidence="2" key="1">
    <citation type="submission" date="2020-10" db="EMBL/GenBank/DDBJ databases">
        <authorList>
            <person name="Gilroy R."/>
        </authorList>
    </citation>
    <scope>NUCLEOTIDE SEQUENCE</scope>
    <source>
        <strain evidence="2">CHK147-3167</strain>
    </source>
</reference>
<organism evidence="2 3">
    <name type="scientific">Candidatus Coprosoma intestinipullorum</name>
    <dbReference type="NCBI Taxonomy" id="2840752"/>
    <lineage>
        <taxon>Bacteria</taxon>
        <taxon>Bacillati</taxon>
        <taxon>Bacillota</taxon>
        <taxon>Bacillota incertae sedis</taxon>
        <taxon>Candidatus Coprosoma</taxon>
    </lineage>
</organism>
<accession>A0A9D1CZB7</accession>
<reference evidence="2" key="2">
    <citation type="journal article" date="2021" name="PeerJ">
        <title>Extensive microbial diversity within the chicken gut microbiome revealed by metagenomics and culture.</title>
        <authorList>
            <person name="Gilroy R."/>
            <person name="Ravi A."/>
            <person name="Getino M."/>
            <person name="Pursley I."/>
            <person name="Horton D.L."/>
            <person name="Alikhan N.F."/>
            <person name="Baker D."/>
            <person name="Gharbi K."/>
            <person name="Hall N."/>
            <person name="Watson M."/>
            <person name="Adriaenssens E.M."/>
            <person name="Foster-Nyarko E."/>
            <person name="Jarju S."/>
            <person name="Secka A."/>
            <person name="Antonio M."/>
            <person name="Oren A."/>
            <person name="Chaudhuri R.R."/>
            <person name="La Ragione R."/>
            <person name="Hildebrand F."/>
            <person name="Pallen M.J."/>
        </authorList>
    </citation>
    <scope>NUCLEOTIDE SEQUENCE</scope>
    <source>
        <strain evidence="2">CHK147-3167</strain>
    </source>
</reference>
<feature type="region of interest" description="Disordered" evidence="1">
    <location>
        <begin position="34"/>
        <end position="71"/>
    </location>
</feature>
<evidence type="ECO:0000313" key="2">
    <source>
        <dbReference type="EMBL" id="HIQ91005.1"/>
    </source>
</evidence>
<comment type="caution">
    <text evidence="2">The sequence shown here is derived from an EMBL/GenBank/DDBJ whole genome shotgun (WGS) entry which is preliminary data.</text>
</comment>
<dbReference type="EMBL" id="DVFV01000096">
    <property type="protein sequence ID" value="HIQ91005.1"/>
    <property type="molecule type" value="Genomic_DNA"/>
</dbReference>
<dbReference type="AlphaFoldDB" id="A0A9D1CZB7"/>
<feature type="compositionally biased region" description="Basic and acidic residues" evidence="1">
    <location>
        <begin position="46"/>
        <end position="71"/>
    </location>
</feature>
<evidence type="ECO:0000313" key="3">
    <source>
        <dbReference type="Proteomes" id="UP000886786"/>
    </source>
</evidence>
<gene>
    <name evidence="2" type="ORF">IAB27_05225</name>
</gene>
<sequence>MRKFKNKQGVIYNVNVDSIAKYFEKDSQYTEIKETKNNIRQNKNSKKSENSNKMDDSKNPEETEDSEKNGE</sequence>
<name>A0A9D1CZB7_9FIRM</name>